<evidence type="ECO:0000313" key="3">
    <source>
        <dbReference type="Proteomes" id="UP000317650"/>
    </source>
</evidence>
<dbReference type="EMBL" id="PYDT01000004">
    <property type="protein sequence ID" value="THU64170.1"/>
    <property type="molecule type" value="Genomic_DNA"/>
</dbReference>
<organism evidence="2 3">
    <name type="scientific">Musa balbisiana</name>
    <name type="common">Banana</name>
    <dbReference type="NCBI Taxonomy" id="52838"/>
    <lineage>
        <taxon>Eukaryota</taxon>
        <taxon>Viridiplantae</taxon>
        <taxon>Streptophyta</taxon>
        <taxon>Embryophyta</taxon>
        <taxon>Tracheophyta</taxon>
        <taxon>Spermatophyta</taxon>
        <taxon>Magnoliopsida</taxon>
        <taxon>Liliopsida</taxon>
        <taxon>Zingiberales</taxon>
        <taxon>Musaceae</taxon>
        <taxon>Musa</taxon>
    </lineage>
</organism>
<comment type="caution">
    <text evidence="2">The sequence shown here is derived from an EMBL/GenBank/DDBJ whole genome shotgun (WGS) entry which is preliminary data.</text>
</comment>
<dbReference type="GO" id="GO:0035251">
    <property type="term" value="F:UDP-glucosyltransferase activity"/>
    <property type="evidence" value="ECO:0007669"/>
    <property type="project" value="TreeGrafter"/>
</dbReference>
<gene>
    <name evidence="2" type="ORF">C4D60_Mb01t23650</name>
</gene>
<accession>A0A4S8JPR2</accession>
<dbReference type="STRING" id="52838.A0A4S8JPR2"/>
<sequence>MPHRVLVPLMTQGHMIPRADLPLLLADRGVLVSFITTPCNAARIKDTIHRARDSGLPIRFVELPFPGAEEGLAEGWENIDDLPRAELYINFFRATYLLQQPLELYLQGQQQPYPSVIISDFCHPWTLKVARNLRIPRITFSSMSCFALLCNFNIWRYKVSDRIAEEHQPFTVPGLREQIEVTRAQASEFFPGPVFENIAKDVREAEFAADGIVVNSFQDSNMYSSRGNRRPWGR</sequence>
<name>A0A4S8JPR2_MUSBA</name>
<keyword evidence="3" id="KW-1185">Reference proteome</keyword>
<evidence type="ECO:0000313" key="2">
    <source>
        <dbReference type="EMBL" id="THU64170.1"/>
    </source>
</evidence>
<proteinExistence type="inferred from homology"/>
<reference evidence="2 3" key="1">
    <citation type="journal article" date="2019" name="Nat. Plants">
        <title>Genome sequencing of Musa balbisiana reveals subgenome evolution and function divergence in polyploid bananas.</title>
        <authorList>
            <person name="Yao X."/>
        </authorList>
    </citation>
    <scope>NUCLEOTIDE SEQUENCE [LARGE SCALE GENOMIC DNA]</scope>
    <source>
        <strain evidence="3">cv. DH-PKW</strain>
        <tissue evidence="2">Leaves</tissue>
    </source>
</reference>
<protein>
    <submittedName>
        <fullName evidence="2">Uncharacterized protein</fullName>
    </submittedName>
</protein>
<comment type="similarity">
    <text evidence="1">Belongs to the UDP-glycosyltransferase family.</text>
</comment>
<dbReference type="SUPFAM" id="SSF53756">
    <property type="entry name" value="UDP-Glycosyltransferase/glycogen phosphorylase"/>
    <property type="match status" value="1"/>
</dbReference>
<dbReference type="PANTHER" id="PTHR48047:SF223">
    <property type="entry name" value="GLYCOSYLTRANSFERASE"/>
    <property type="match status" value="1"/>
</dbReference>
<evidence type="ECO:0000256" key="1">
    <source>
        <dbReference type="ARBA" id="ARBA00009995"/>
    </source>
</evidence>
<dbReference type="AlphaFoldDB" id="A0A4S8JPR2"/>
<dbReference type="PANTHER" id="PTHR48047">
    <property type="entry name" value="GLYCOSYLTRANSFERASE"/>
    <property type="match status" value="1"/>
</dbReference>
<dbReference type="Gene3D" id="3.40.50.2000">
    <property type="entry name" value="Glycogen Phosphorylase B"/>
    <property type="match status" value="1"/>
</dbReference>
<dbReference type="Proteomes" id="UP000317650">
    <property type="component" value="Chromosome 1"/>
</dbReference>